<sequence>MTVKMNEVSKMAFEKVREIVRVEHGEELGEEGSCANVEPLVPDASCINNEVIANDESCASSPAKKTIGDPRISKTKGRQSEKSKSSAEGSSRFKSGIETKKRTRTCKSCGATGHDSRTCKKRKEAQLVKEGVCTVFATATV</sequence>
<dbReference type="InterPro" id="IPR036875">
    <property type="entry name" value="Znf_CCHC_sf"/>
</dbReference>
<evidence type="ECO:0000259" key="3">
    <source>
        <dbReference type="PROSITE" id="PS50158"/>
    </source>
</evidence>
<evidence type="ECO:0000256" key="1">
    <source>
        <dbReference type="PROSITE-ProRule" id="PRU00047"/>
    </source>
</evidence>
<accession>A0AA41VW28</accession>
<keyword evidence="1" id="KW-0862">Zinc</keyword>
<reference evidence="4" key="1">
    <citation type="submission" date="2022-03" db="EMBL/GenBank/DDBJ databases">
        <title>A functionally conserved STORR gene fusion in Papaver species that diverged 16.8 million years ago.</title>
        <authorList>
            <person name="Catania T."/>
        </authorList>
    </citation>
    <scope>NUCLEOTIDE SEQUENCE</scope>
    <source>
        <strain evidence="4">S-191538</strain>
    </source>
</reference>
<dbReference type="GO" id="GO:0003676">
    <property type="term" value="F:nucleic acid binding"/>
    <property type="evidence" value="ECO:0007669"/>
    <property type="project" value="InterPro"/>
</dbReference>
<evidence type="ECO:0000256" key="2">
    <source>
        <dbReference type="SAM" id="MobiDB-lite"/>
    </source>
</evidence>
<proteinExistence type="predicted"/>
<dbReference type="EMBL" id="JAJJMA010302302">
    <property type="protein sequence ID" value="MCL7048233.1"/>
    <property type="molecule type" value="Genomic_DNA"/>
</dbReference>
<feature type="domain" description="CCHC-type" evidence="3">
    <location>
        <begin position="106"/>
        <end position="121"/>
    </location>
</feature>
<evidence type="ECO:0000313" key="5">
    <source>
        <dbReference type="Proteomes" id="UP001177140"/>
    </source>
</evidence>
<name>A0AA41VW28_PAPNU</name>
<dbReference type="Proteomes" id="UP001177140">
    <property type="component" value="Unassembled WGS sequence"/>
</dbReference>
<organism evidence="4 5">
    <name type="scientific">Papaver nudicaule</name>
    <name type="common">Iceland poppy</name>
    <dbReference type="NCBI Taxonomy" id="74823"/>
    <lineage>
        <taxon>Eukaryota</taxon>
        <taxon>Viridiplantae</taxon>
        <taxon>Streptophyta</taxon>
        <taxon>Embryophyta</taxon>
        <taxon>Tracheophyta</taxon>
        <taxon>Spermatophyta</taxon>
        <taxon>Magnoliopsida</taxon>
        <taxon>Ranunculales</taxon>
        <taxon>Papaveraceae</taxon>
        <taxon>Papaveroideae</taxon>
        <taxon>Papaver</taxon>
    </lineage>
</organism>
<comment type="caution">
    <text evidence="4">The sequence shown here is derived from an EMBL/GenBank/DDBJ whole genome shotgun (WGS) entry which is preliminary data.</text>
</comment>
<keyword evidence="5" id="KW-1185">Reference proteome</keyword>
<keyword evidence="1" id="KW-0863">Zinc-finger</keyword>
<dbReference type="SUPFAM" id="SSF57756">
    <property type="entry name" value="Retrovirus zinc finger-like domains"/>
    <property type="match status" value="1"/>
</dbReference>
<dbReference type="PROSITE" id="PS50158">
    <property type="entry name" value="ZF_CCHC"/>
    <property type="match status" value="1"/>
</dbReference>
<keyword evidence="1" id="KW-0479">Metal-binding</keyword>
<dbReference type="GO" id="GO:0008270">
    <property type="term" value="F:zinc ion binding"/>
    <property type="evidence" value="ECO:0007669"/>
    <property type="project" value="UniProtKB-KW"/>
</dbReference>
<feature type="compositionally biased region" description="Basic and acidic residues" evidence="2">
    <location>
        <begin position="66"/>
        <end position="85"/>
    </location>
</feature>
<evidence type="ECO:0000313" key="4">
    <source>
        <dbReference type="EMBL" id="MCL7048233.1"/>
    </source>
</evidence>
<dbReference type="InterPro" id="IPR001878">
    <property type="entry name" value="Znf_CCHC"/>
</dbReference>
<protein>
    <recommendedName>
        <fullName evidence="3">CCHC-type domain-containing protein</fullName>
    </recommendedName>
</protein>
<dbReference type="AlphaFoldDB" id="A0AA41VW28"/>
<feature type="region of interest" description="Disordered" evidence="2">
    <location>
        <begin position="58"/>
        <end position="101"/>
    </location>
</feature>
<gene>
    <name evidence="4" type="ORF">MKW94_002137</name>
</gene>